<feature type="transmembrane region" description="Helical" evidence="1">
    <location>
        <begin position="200"/>
        <end position="218"/>
    </location>
</feature>
<accession>A0A0K0F3B4</accession>
<evidence type="ECO:0000313" key="2">
    <source>
        <dbReference type="Proteomes" id="UP000035680"/>
    </source>
</evidence>
<name>A0A0K0F3B4_STRVS</name>
<keyword evidence="1" id="KW-0472">Membrane</keyword>
<feature type="transmembrane region" description="Helical" evidence="1">
    <location>
        <begin position="148"/>
        <end position="171"/>
    </location>
</feature>
<keyword evidence="1" id="KW-1133">Transmembrane helix</keyword>
<dbReference type="WBParaSite" id="SVE_0329700.1">
    <property type="protein sequence ID" value="SVE_0329700.1"/>
    <property type="gene ID" value="SVE_0329700"/>
</dbReference>
<feature type="transmembrane region" description="Helical" evidence="1">
    <location>
        <begin position="238"/>
        <end position="257"/>
    </location>
</feature>
<evidence type="ECO:0000256" key="1">
    <source>
        <dbReference type="SAM" id="Phobius"/>
    </source>
</evidence>
<evidence type="ECO:0000313" key="3">
    <source>
        <dbReference type="WBParaSite" id="SVE_0329700.1"/>
    </source>
</evidence>
<keyword evidence="2" id="KW-1185">Reference proteome</keyword>
<keyword evidence="1" id="KW-0812">Transmembrane</keyword>
<proteinExistence type="predicted"/>
<protein>
    <submittedName>
        <fullName evidence="3">G_PROTEIN_RECEP_F1_2 domain-containing protein</fullName>
    </submittedName>
</protein>
<reference evidence="2" key="1">
    <citation type="submission" date="2014-07" db="EMBL/GenBank/DDBJ databases">
        <authorList>
            <person name="Martin A.A"/>
            <person name="De Silva N."/>
        </authorList>
    </citation>
    <scope>NUCLEOTIDE SEQUENCE</scope>
</reference>
<dbReference type="AlphaFoldDB" id="A0A0K0F3B4"/>
<sequence length="303" mass="35854">MNNSNPELLIDKIGRYLPFMYPTYDVYQFSIIFIFGFLSYILHATIAVTIIKSWKTSNYLNSSYFKLVVFGSFNDIMDNILFFSYLFTTELSIVAEYLKENAILPLLGKIYCNLPYNYDHEKEKYFKGGKRGDFTCRYPFNYTKKEYYFMHIALVHSITIISIILTIILTYKYKKVNKTTNKFSFDAIKKRKKEKCMTRYVLIIGIMQLIRLIQDQFYYNEIKINGYDESIRYITSGLRPFISVLWMFINASSIILISKTLRDAVFKNLKLDIVYKKLFKEIIVVQNSNIQTLNPVTKKKIII</sequence>
<feature type="transmembrane region" description="Helical" evidence="1">
    <location>
        <begin position="63"/>
        <end position="87"/>
    </location>
</feature>
<feature type="transmembrane region" description="Helical" evidence="1">
    <location>
        <begin position="26"/>
        <end position="51"/>
    </location>
</feature>
<dbReference type="Proteomes" id="UP000035680">
    <property type="component" value="Unassembled WGS sequence"/>
</dbReference>
<reference evidence="3" key="2">
    <citation type="submission" date="2015-08" db="UniProtKB">
        <authorList>
            <consortium name="WormBaseParasite"/>
        </authorList>
    </citation>
    <scope>IDENTIFICATION</scope>
</reference>
<organism evidence="2 3">
    <name type="scientific">Strongyloides venezuelensis</name>
    <name type="common">Threadworm</name>
    <dbReference type="NCBI Taxonomy" id="75913"/>
    <lineage>
        <taxon>Eukaryota</taxon>
        <taxon>Metazoa</taxon>
        <taxon>Ecdysozoa</taxon>
        <taxon>Nematoda</taxon>
        <taxon>Chromadorea</taxon>
        <taxon>Rhabditida</taxon>
        <taxon>Tylenchina</taxon>
        <taxon>Panagrolaimomorpha</taxon>
        <taxon>Strongyloidoidea</taxon>
        <taxon>Strongyloididae</taxon>
        <taxon>Strongyloides</taxon>
    </lineage>
</organism>